<dbReference type="InterPro" id="IPR013783">
    <property type="entry name" value="Ig-like_fold"/>
</dbReference>
<dbReference type="InterPro" id="IPR039448">
    <property type="entry name" value="Beta_helix"/>
</dbReference>
<feature type="chain" id="PRO_5001853871" evidence="1">
    <location>
        <begin position="21"/>
        <end position="884"/>
    </location>
</feature>
<dbReference type="CDD" id="cd00063">
    <property type="entry name" value="FN3"/>
    <property type="match status" value="1"/>
</dbReference>
<gene>
    <name evidence="3" type="ORF">CSEC_0595</name>
</gene>
<dbReference type="Gene3D" id="2.160.20.10">
    <property type="entry name" value="Single-stranded right-handed beta-helix, Pectin lyase-like"/>
    <property type="match status" value="1"/>
</dbReference>
<evidence type="ECO:0000256" key="1">
    <source>
        <dbReference type="SAM" id="SignalP"/>
    </source>
</evidence>
<evidence type="ECO:0000259" key="2">
    <source>
        <dbReference type="Pfam" id="PF13229"/>
    </source>
</evidence>
<name>A0A090D1A8_9BACT</name>
<sequence>MNYFRFSLFLFFLFARSLNALTFLEDSLVEITKGDHQTLIRAESHVFFKCSELKKENVLDIQFSKEDGTVFLLNEEDKPLHIDGKIITNGALEVLSSESVFLGEKSSLEVHGLRITSEKTISHQGRIFSPSEKVCLTAKEIFLKDDSKIDTSGESLGGDVYIGGGWHGKDPLIRNSDIVSMDRKAIIITDAKTNGKAGDVVLFSKDQMLFLGTIHVRGMEQGGNIEVSSAQKLFFDGSIDAHSDSGLDGSLLIDPETITIQATGANIDGLGLGNDITTANELSNPLVFPGVNSIITSGAVNSLLTGGVSMTLAAVTSITVASPITATGVVTSLTFDAPTLYLNQPISLPSGGVINGTATVVNVGPAGSIQNAVDAAAPGSTVNIAPGTYVEEVYINKDLTLNGSGRDNTTILCPTLMTPLNNTFVFTINGATYHPIVLAEDANNINIQNLTVDGNSQASNFLSFRFVGIGYHNASGIIQNNRVTNVEDSFPGGGAQHGFAILGAIDLGAHVIQVMDNIVDRFQKQGITMRGNLTAVISGNTVTGEDPPSLATLNGIVIQNGAHAIIINNTVADIISATPGVDSVGIFLIGAAPNSTVTSNSISNGNIGVYSINAGNNFNIANNIIAGHSSLGVYVQDTTGLTTILSNTIDCVGSVSTANVEVLNPDTGMPIGKVFLDPPTYNVYLLSSTNQPYHFSNNTFLNCNVGLAAEGNGVLGPQVNMNSDSFTGQDFYIQLINNPNNIWPSTASVSFDGLMSGFITFEQYLEIQSKLVGNFQDPALGIILEFIEPLPPDPPETFIGELRKDKFLNRTEYCLRATWTNSPSPNVVAYRIYFNGQLVKEVPANAPHTFITELKNKSDAYRYSITAVNNMGLESDPTPIEVIQ</sequence>
<dbReference type="Gene3D" id="2.60.40.10">
    <property type="entry name" value="Immunoglobulins"/>
    <property type="match status" value="1"/>
</dbReference>
<proteinExistence type="predicted"/>
<dbReference type="InterPro" id="IPR003961">
    <property type="entry name" value="FN3_dom"/>
</dbReference>
<dbReference type="InterPro" id="IPR012334">
    <property type="entry name" value="Pectin_lyas_fold"/>
</dbReference>
<dbReference type="EMBL" id="CCEJ010000003">
    <property type="protein sequence ID" value="CDR33428.1"/>
    <property type="molecule type" value="Genomic_DNA"/>
</dbReference>
<dbReference type="InterPro" id="IPR011050">
    <property type="entry name" value="Pectin_lyase_fold/virulence"/>
</dbReference>
<dbReference type="AlphaFoldDB" id="A0A090D1A8"/>
<keyword evidence="4" id="KW-1185">Reference proteome</keyword>
<dbReference type="SMART" id="SM00710">
    <property type="entry name" value="PbH1"/>
    <property type="match status" value="9"/>
</dbReference>
<dbReference type="InterPro" id="IPR006626">
    <property type="entry name" value="PbH1"/>
</dbReference>
<comment type="caution">
    <text evidence="3">The sequence shown here is derived from an EMBL/GenBank/DDBJ whole genome shotgun (WGS) entry which is preliminary data.</text>
</comment>
<feature type="domain" description="Right handed beta helix" evidence="2">
    <location>
        <begin position="526"/>
        <end position="650"/>
    </location>
</feature>
<keyword evidence="1" id="KW-0732">Signal</keyword>
<reference evidence="3" key="2">
    <citation type="submission" date="2014-09" db="EMBL/GenBank/DDBJ databases">
        <title>Criblamydia sequanensis harbors a mega-plasmid encoding arsenite resistance.</title>
        <authorList>
            <person name="Bertelli C."/>
            <person name="Goesmann A."/>
            <person name="Greub G."/>
        </authorList>
    </citation>
    <scope>NUCLEOTIDE SEQUENCE [LARGE SCALE GENOMIC DNA]</scope>
    <source>
        <strain evidence="3">CRIB-18</strain>
    </source>
</reference>
<evidence type="ECO:0000313" key="3">
    <source>
        <dbReference type="EMBL" id="CDR33428.1"/>
    </source>
</evidence>
<dbReference type="RefSeq" id="WP_041016918.1">
    <property type="nucleotide sequence ID" value="NZ_CCEJ010000003.1"/>
</dbReference>
<reference evidence="3" key="1">
    <citation type="submission" date="2013-12" db="EMBL/GenBank/DDBJ databases">
        <authorList>
            <person name="Linke B."/>
        </authorList>
    </citation>
    <scope>NUCLEOTIDE SEQUENCE [LARGE SCALE GENOMIC DNA]</scope>
    <source>
        <strain evidence="3">CRIB-18</strain>
    </source>
</reference>
<feature type="signal peptide" evidence="1">
    <location>
        <begin position="1"/>
        <end position="20"/>
    </location>
</feature>
<evidence type="ECO:0000313" key="4">
    <source>
        <dbReference type="Proteomes" id="UP000031552"/>
    </source>
</evidence>
<dbReference type="Pfam" id="PF13229">
    <property type="entry name" value="Beta_helix"/>
    <property type="match status" value="1"/>
</dbReference>
<dbReference type="SUPFAM" id="SSF51126">
    <property type="entry name" value="Pectin lyase-like"/>
    <property type="match status" value="2"/>
</dbReference>
<dbReference type="eggNOG" id="COG3210">
    <property type="taxonomic scope" value="Bacteria"/>
</dbReference>
<dbReference type="OrthoDB" id="446317at2"/>
<dbReference type="Proteomes" id="UP000031552">
    <property type="component" value="Unassembled WGS sequence"/>
</dbReference>
<organism evidence="3 4">
    <name type="scientific">Candidatus Criblamydia sequanensis CRIB-18</name>
    <dbReference type="NCBI Taxonomy" id="1437425"/>
    <lineage>
        <taxon>Bacteria</taxon>
        <taxon>Pseudomonadati</taxon>
        <taxon>Chlamydiota</taxon>
        <taxon>Chlamydiia</taxon>
        <taxon>Parachlamydiales</taxon>
        <taxon>Candidatus Criblamydiaceae</taxon>
        <taxon>Candidatus Criblamydia</taxon>
    </lineage>
</organism>
<accession>A0A090D1A8</accession>
<protein>
    <submittedName>
        <fullName evidence="3">Adhesin</fullName>
    </submittedName>
</protein>
<dbReference type="STRING" id="1437425.CSEC_0595"/>